<keyword evidence="5" id="KW-1133">Transmembrane helix</keyword>
<reference evidence="7 8" key="1">
    <citation type="journal article" date="2016" name="Genome Announc.">
        <title>Complete Genome Sequence of Thiostrepton-Producing Streptomyces laurentii ATCC 31255.</title>
        <authorList>
            <person name="Doi K."/>
            <person name="Fujino Y."/>
            <person name="Nagayoshi Y."/>
            <person name="Ohshima T."/>
            <person name="Ogata S."/>
        </authorList>
    </citation>
    <scope>NUCLEOTIDE SEQUENCE [LARGE SCALE GENOMIC DNA]</scope>
    <source>
        <strain evidence="7 8">ATCC 31255</strain>
    </source>
</reference>
<dbReference type="InterPro" id="IPR013783">
    <property type="entry name" value="Ig-like_fold"/>
</dbReference>
<dbReference type="GO" id="GO:0005576">
    <property type="term" value="C:extracellular region"/>
    <property type="evidence" value="ECO:0007669"/>
    <property type="project" value="UniProtKB-SubCell"/>
</dbReference>
<feature type="transmembrane region" description="Helical" evidence="5">
    <location>
        <begin position="809"/>
        <end position="828"/>
    </location>
</feature>
<dbReference type="Gene3D" id="2.60.40.10">
    <property type="entry name" value="Immunoglobulins"/>
    <property type="match status" value="1"/>
</dbReference>
<dbReference type="SUPFAM" id="SSF117074">
    <property type="entry name" value="Hypothetical protein PA1324"/>
    <property type="match status" value="1"/>
</dbReference>
<feature type="compositionally biased region" description="Pro residues" evidence="4">
    <location>
        <begin position="754"/>
        <end position="766"/>
    </location>
</feature>
<keyword evidence="8" id="KW-1185">Reference proteome</keyword>
<evidence type="ECO:0000313" key="8">
    <source>
        <dbReference type="Proteomes" id="UP000217676"/>
    </source>
</evidence>
<feature type="domain" description="SD-repeat containing protein B" evidence="6">
    <location>
        <begin position="612"/>
        <end position="748"/>
    </location>
</feature>
<gene>
    <name evidence="7" type="ORF">SLA_3905</name>
</gene>
<dbReference type="Pfam" id="PF17210">
    <property type="entry name" value="SdrD_B"/>
    <property type="match status" value="1"/>
</dbReference>
<feature type="region of interest" description="Disordered" evidence="4">
    <location>
        <begin position="706"/>
        <end position="803"/>
    </location>
</feature>
<keyword evidence="2" id="KW-0964">Secreted</keyword>
<evidence type="ECO:0000256" key="5">
    <source>
        <dbReference type="SAM" id="Phobius"/>
    </source>
</evidence>
<evidence type="ECO:0000313" key="7">
    <source>
        <dbReference type="EMBL" id="BAU84806.1"/>
    </source>
</evidence>
<protein>
    <submittedName>
        <fullName evidence="7">LPXTG-motif cell wall anchor domain-containing protein</fullName>
    </submittedName>
</protein>
<name>A0A160P265_STRLU</name>
<dbReference type="EMBL" id="AP017424">
    <property type="protein sequence ID" value="BAU84806.1"/>
    <property type="molecule type" value="Genomic_DNA"/>
</dbReference>
<dbReference type="SUPFAM" id="SSF63825">
    <property type="entry name" value="YWTD domain"/>
    <property type="match status" value="1"/>
</dbReference>
<evidence type="ECO:0000256" key="2">
    <source>
        <dbReference type="ARBA" id="ARBA00022525"/>
    </source>
</evidence>
<evidence type="ECO:0000256" key="1">
    <source>
        <dbReference type="ARBA" id="ARBA00004613"/>
    </source>
</evidence>
<accession>A0A160P265</accession>
<keyword evidence="5" id="KW-0812">Transmembrane</keyword>
<organism evidence="7 8">
    <name type="scientific">Streptomyces laurentii</name>
    <dbReference type="NCBI Taxonomy" id="39478"/>
    <lineage>
        <taxon>Bacteria</taxon>
        <taxon>Bacillati</taxon>
        <taxon>Actinomycetota</taxon>
        <taxon>Actinomycetes</taxon>
        <taxon>Kitasatosporales</taxon>
        <taxon>Streptomycetaceae</taxon>
        <taxon>Streptomyces</taxon>
    </lineage>
</organism>
<dbReference type="Proteomes" id="UP000217676">
    <property type="component" value="Chromosome"/>
</dbReference>
<dbReference type="KEGG" id="slau:SLA_3905"/>
<keyword evidence="5" id="KW-0472">Membrane</keyword>
<dbReference type="SUPFAM" id="SSF69322">
    <property type="entry name" value="Tricorn protease domain 2"/>
    <property type="match status" value="1"/>
</dbReference>
<keyword evidence="3" id="KW-0732">Signal</keyword>
<evidence type="ECO:0000256" key="3">
    <source>
        <dbReference type="ARBA" id="ARBA00022729"/>
    </source>
</evidence>
<proteinExistence type="predicted"/>
<dbReference type="AlphaFoldDB" id="A0A160P265"/>
<feature type="compositionally biased region" description="Polar residues" evidence="4">
    <location>
        <begin position="715"/>
        <end position="724"/>
    </location>
</feature>
<comment type="subcellular location">
    <subcellularLocation>
        <location evidence="1">Secreted</location>
    </subcellularLocation>
</comment>
<evidence type="ECO:0000259" key="6">
    <source>
        <dbReference type="Pfam" id="PF17210"/>
    </source>
</evidence>
<sequence>MAIPRLARVGLSGLLLIGGAAGTIATGAGQAGAATSDGTLTVQVLRDFFGTGVINTTMDVPQRGMKVDVSDPAGHHVTGTTDATGKVVVPPSAELTGGRYRVDVSVPAPYDRYLRAAPASTAENHFDSFTSFVDVSEGKDDSVVTGVWDAADYALPDTRYFVPVQTGPGASDTRALVAFGTDSRGTCPGDKACPTVLATQAQVGTTNGLAYDKYRKRLFQAAFARRFAVYGPEGGNAIYTVPADGGGAPKLFAKVPGATKTAHDSATPLKDAGFTDAPGKESIGGVALSEDGSTLYAVNMLTRELVSFDATGASASAPKATVAIPDPGCASAGDWRPTGLAVRDNTLYVGGVCSAESTQKRADLKAVVSTYDGKQFTPVLNHPLTAERGDVYVGFPGHEASRFWNPWDTRLETWDSRVVGSTMVGPQPELASMAFARDGSMILGFRDRLMDVAGGLDPRPGKDTRQGGMAGGDITMACAKPTGGYAWEGTEDCPNHATPANNGQEAEGVVEYFPGDFFSGATTPAPNQRGLHQETSLGSVAYIPQQQWVISTQMDPTVHVNTAGAGFYDVTTGAGPGNDPNGNAFQFVDANGFGKAGGLGDIAYAAANAPIQIGNVVWFDGDHNGIQDPGHVLLPGATINLLDADGKQVATTKTDAAGEYYFGGVGAAYELTPGADYTVQFNVCTADTSQVPGRPAATDLRFTLPQAGDDRAHDSNVTPPTSGQLCDGSAPVTAPKNPGEVDHTIDAGVYIPEKTPPTPTPTPTPSAPSTSTPSAPTPSVPPASTAPAGPVPNGGGSGSLAHTGTSPTGMILAVTTLLVGAGAAVVVVTRRRRSRLH</sequence>
<dbReference type="GO" id="GO:0005975">
    <property type="term" value="P:carbohydrate metabolic process"/>
    <property type="evidence" value="ECO:0007669"/>
    <property type="project" value="UniProtKB-ARBA"/>
</dbReference>
<evidence type="ECO:0000256" key="4">
    <source>
        <dbReference type="SAM" id="MobiDB-lite"/>
    </source>
</evidence>
<dbReference type="InterPro" id="IPR033764">
    <property type="entry name" value="Sdr_B"/>
</dbReference>